<reference evidence="1" key="2">
    <citation type="journal article" date="2015" name="Fish Shellfish Immunol.">
        <title>Early steps in the European eel (Anguilla anguilla)-Vibrio vulnificus interaction in the gills: Role of the RtxA13 toxin.</title>
        <authorList>
            <person name="Callol A."/>
            <person name="Pajuelo D."/>
            <person name="Ebbesson L."/>
            <person name="Teles M."/>
            <person name="MacKenzie S."/>
            <person name="Amaro C."/>
        </authorList>
    </citation>
    <scope>NUCLEOTIDE SEQUENCE</scope>
</reference>
<dbReference type="EMBL" id="GBXM01103400">
    <property type="protein sequence ID" value="JAH05177.1"/>
    <property type="molecule type" value="Transcribed_RNA"/>
</dbReference>
<protein>
    <submittedName>
        <fullName evidence="1">Uncharacterized protein</fullName>
    </submittedName>
</protein>
<dbReference type="AlphaFoldDB" id="A0A0E9PLJ9"/>
<sequence>MRYFHSAAKDSCQIYNSRNVKRVFF</sequence>
<evidence type="ECO:0000313" key="1">
    <source>
        <dbReference type="EMBL" id="JAH05177.1"/>
    </source>
</evidence>
<proteinExistence type="predicted"/>
<name>A0A0E9PLJ9_ANGAN</name>
<accession>A0A0E9PLJ9</accession>
<reference evidence="1" key="1">
    <citation type="submission" date="2014-11" db="EMBL/GenBank/DDBJ databases">
        <authorList>
            <person name="Amaro Gonzalez C."/>
        </authorList>
    </citation>
    <scope>NUCLEOTIDE SEQUENCE</scope>
</reference>
<organism evidence="1">
    <name type="scientific">Anguilla anguilla</name>
    <name type="common">European freshwater eel</name>
    <name type="synonym">Muraena anguilla</name>
    <dbReference type="NCBI Taxonomy" id="7936"/>
    <lineage>
        <taxon>Eukaryota</taxon>
        <taxon>Metazoa</taxon>
        <taxon>Chordata</taxon>
        <taxon>Craniata</taxon>
        <taxon>Vertebrata</taxon>
        <taxon>Euteleostomi</taxon>
        <taxon>Actinopterygii</taxon>
        <taxon>Neopterygii</taxon>
        <taxon>Teleostei</taxon>
        <taxon>Anguilliformes</taxon>
        <taxon>Anguillidae</taxon>
        <taxon>Anguilla</taxon>
    </lineage>
</organism>